<evidence type="ECO:0000313" key="5">
    <source>
        <dbReference type="EMBL" id="MET3544479.1"/>
    </source>
</evidence>
<feature type="domain" description="Beta-lactamase-related" evidence="4">
    <location>
        <begin position="41"/>
        <end position="358"/>
    </location>
</feature>
<name>A0ABV2EZ27_9BACL</name>
<evidence type="ECO:0000259" key="4">
    <source>
        <dbReference type="Pfam" id="PF00144"/>
    </source>
</evidence>
<feature type="transmembrane region" description="Helical" evidence="3">
    <location>
        <begin position="475"/>
        <end position="495"/>
    </location>
</feature>
<evidence type="ECO:0000256" key="1">
    <source>
        <dbReference type="ARBA" id="ARBA00004370"/>
    </source>
</evidence>
<keyword evidence="3" id="KW-1133">Transmembrane helix</keyword>
<evidence type="ECO:0000313" key="6">
    <source>
        <dbReference type="Proteomes" id="UP001549098"/>
    </source>
</evidence>
<keyword evidence="6" id="KW-1185">Reference proteome</keyword>
<dbReference type="SUPFAM" id="SSF56601">
    <property type="entry name" value="beta-lactamase/transpeptidase-like"/>
    <property type="match status" value="1"/>
</dbReference>
<dbReference type="Pfam" id="PF00144">
    <property type="entry name" value="Beta-lactamase"/>
    <property type="match status" value="1"/>
</dbReference>
<accession>A0ABV2EZ27</accession>
<comment type="caution">
    <text evidence="5">The sequence shown here is derived from an EMBL/GenBank/DDBJ whole genome shotgun (WGS) entry which is preliminary data.</text>
</comment>
<sequence>MNALKSWIKLGLLLVAAVMTISSIAPGIVWAESNDKIQKIEQYVKNQQSISKIPGISLVIVEKGETVYQKGFGYANVKTKTPVTSDTLFEIGSTTKAFTGLAILQLEKQGLLHRTDDVQKYIPWLELTYHGVPQKITINQLLHHTSGIASNTITRIPESKADNALELTVKTLQGQTLNRKPGSSFKYATINYDVLGLIIEGVSNMPYDQYVKQHILDRIGMTSSFVGVPSTQPDHMASGYKIGWMNHRPFTPPIYRGNTPAGYIVSNANDIAKWIKLQLKSAPEQVIDPKLIEESHNPDKSVHPFDQNTYYANGWAVMSKSKEKVIFHAGENPSFTSYFILQPDQQLGVAILANMNTSYTTAIGQGVMDLWEGRAPAMNHTDSYQLLDRIVSILEIVVILFGVLWIALSARIVRKLAVKQRRRSPLTGKRKLLLLIHIGMVAAVLILISMLPTLLLGGLPWTFIQVWAPTSIPVFLYSVVTACILYFIYGLLLLFTKK</sequence>
<feature type="transmembrane region" description="Helical" evidence="3">
    <location>
        <begin position="390"/>
        <end position="412"/>
    </location>
</feature>
<dbReference type="Gene3D" id="3.40.710.10">
    <property type="entry name" value="DD-peptidase/beta-lactamase superfamily"/>
    <property type="match status" value="1"/>
</dbReference>
<dbReference type="InterPro" id="IPR012338">
    <property type="entry name" value="Beta-lactam/transpept-like"/>
</dbReference>
<evidence type="ECO:0000256" key="2">
    <source>
        <dbReference type="ARBA" id="ARBA00023136"/>
    </source>
</evidence>
<dbReference type="PANTHER" id="PTHR46825">
    <property type="entry name" value="D-ALANYL-D-ALANINE-CARBOXYPEPTIDASE/ENDOPEPTIDASE AMPH"/>
    <property type="match status" value="1"/>
</dbReference>
<protein>
    <submittedName>
        <fullName evidence="5">CubicO group peptidase (Beta-lactamase class C family)</fullName>
    </submittedName>
</protein>
<feature type="transmembrane region" description="Helical" evidence="3">
    <location>
        <begin position="432"/>
        <end position="455"/>
    </location>
</feature>
<comment type="subcellular location">
    <subcellularLocation>
        <location evidence="1">Membrane</location>
    </subcellularLocation>
</comment>
<dbReference type="RefSeq" id="WP_354495178.1">
    <property type="nucleotide sequence ID" value="NZ_JBEPLV010000001.1"/>
</dbReference>
<dbReference type="PANTHER" id="PTHR46825:SF11">
    <property type="entry name" value="PENICILLIN-BINDING PROTEIN 4"/>
    <property type="match status" value="1"/>
</dbReference>
<proteinExistence type="predicted"/>
<dbReference type="InterPro" id="IPR050491">
    <property type="entry name" value="AmpC-like"/>
</dbReference>
<keyword evidence="2 3" id="KW-0472">Membrane</keyword>
<dbReference type="EMBL" id="JBEPLV010000001">
    <property type="protein sequence ID" value="MET3544479.1"/>
    <property type="molecule type" value="Genomic_DNA"/>
</dbReference>
<keyword evidence="3" id="KW-0812">Transmembrane</keyword>
<dbReference type="Proteomes" id="UP001549098">
    <property type="component" value="Unassembled WGS sequence"/>
</dbReference>
<evidence type="ECO:0000256" key="3">
    <source>
        <dbReference type="SAM" id="Phobius"/>
    </source>
</evidence>
<gene>
    <name evidence="5" type="ORF">ABID47_001073</name>
</gene>
<reference evidence="5 6" key="1">
    <citation type="submission" date="2024-06" db="EMBL/GenBank/DDBJ databases">
        <title>Genomic Encyclopedia of Type Strains, Phase IV (KMG-IV): sequencing the most valuable type-strain genomes for metagenomic binning, comparative biology and taxonomic classification.</title>
        <authorList>
            <person name="Goeker M."/>
        </authorList>
    </citation>
    <scope>NUCLEOTIDE SEQUENCE [LARGE SCALE GENOMIC DNA]</scope>
    <source>
        <strain evidence="5 6">DSM 17253</strain>
    </source>
</reference>
<dbReference type="InterPro" id="IPR001466">
    <property type="entry name" value="Beta-lactam-related"/>
</dbReference>
<organism evidence="5 6">
    <name type="scientific">Paenibacillus favisporus</name>
    <dbReference type="NCBI Taxonomy" id="221028"/>
    <lineage>
        <taxon>Bacteria</taxon>
        <taxon>Bacillati</taxon>
        <taxon>Bacillota</taxon>
        <taxon>Bacilli</taxon>
        <taxon>Bacillales</taxon>
        <taxon>Paenibacillaceae</taxon>
        <taxon>Paenibacillus</taxon>
    </lineage>
</organism>